<dbReference type="AlphaFoldDB" id="A0AA45A9W1"/>
<keyword evidence="1" id="KW-0812">Transmembrane</keyword>
<keyword evidence="1" id="KW-1133">Transmembrane helix</keyword>
<keyword evidence="3" id="KW-1185">Reference proteome</keyword>
<feature type="transmembrane region" description="Helical" evidence="1">
    <location>
        <begin position="21"/>
        <end position="39"/>
    </location>
</feature>
<gene>
    <name evidence="2" type="ORF">BCV38_18420</name>
</gene>
<organism evidence="2 3">
    <name type="scientific">Vibrio lentus</name>
    <dbReference type="NCBI Taxonomy" id="136468"/>
    <lineage>
        <taxon>Bacteria</taxon>
        <taxon>Pseudomonadati</taxon>
        <taxon>Pseudomonadota</taxon>
        <taxon>Gammaproteobacteria</taxon>
        <taxon>Vibrionales</taxon>
        <taxon>Vibrionaceae</taxon>
        <taxon>Vibrio</taxon>
    </lineage>
</organism>
<keyword evidence="1" id="KW-0472">Membrane</keyword>
<protein>
    <submittedName>
        <fullName evidence="2">Uncharacterized protein</fullName>
    </submittedName>
</protein>
<dbReference type="RefSeq" id="WP_102297921.1">
    <property type="nucleotide sequence ID" value="NZ_JAAHTI010000001.1"/>
</dbReference>
<evidence type="ECO:0000256" key="1">
    <source>
        <dbReference type="SAM" id="Phobius"/>
    </source>
</evidence>
<accession>A0AA45A9W1</accession>
<proteinExistence type="predicted"/>
<evidence type="ECO:0000313" key="3">
    <source>
        <dbReference type="Proteomes" id="UP000239763"/>
    </source>
</evidence>
<evidence type="ECO:0000313" key="2">
    <source>
        <dbReference type="EMBL" id="PME31117.1"/>
    </source>
</evidence>
<dbReference type="EMBL" id="MCSB01000007">
    <property type="protein sequence ID" value="PME31117.1"/>
    <property type="molecule type" value="Genomic_DNA"/>
</dbReference>
<comment type="caution">
    <text evidence="2">The sequence shown here is derived from an EMBL/GenBank/DDBJ whole genome shotgun (WGS) entry which is preliminary data.</text>
</comment>
<name>A0AA45A9W1_9VIBR</name>
<dbReference type="GeneID" id="69648667"/>
<sequence length="231" mass="27268">MRKLCRWLNIIAKRYEKLITIFFIGGLSLVISGAQLWVASSQVAMNETTARYNSNKTYPQIEVVRLADEADTVKIINRAGEWFDLQSEVMTILYAQTSSDYEFRKQYFVVKPIRSEFMKSEIKGQNTTLISKSEKSYQLWEKYQYDFAVENSDTNMRTAINLSTYVRLRYRNIYGDVSERYFMLAKPTMSTRESTNYKEIFDTAFLGEKYQVVYYNQDVNEVIQNWVEQGR</sequence>
<reference evidence="2 3" key="1">
    <citation type="journal article" date="2018" name="Nature">
        <title>A major lineage of non-tailed dsDNA viruses as unrecognized killers of marine bacteria.</title>
        <authorList>
            <person name="Kauffman K.M."/>
            <person name="Hussain F.A."/>
            <person name="Yang J."/>
            <person name="Arevalo P."/>
            <person name="Brown J.M."/>
            <person name="Chang W.K."/>
            <person name="VanInsberghe D."/>
            <person name="Elsherbini J."/>
            <person name="Sharma R.S."/>
            <person name="Cutler M.B."/>
            <person name="Kelly L."/>
            <person name="Polz M.F."/>
        </authorList>
    </citation>
    <scope>NUCLEOTIDE SEQUENCE [LARGE SCALE GENOMIC DNA]</scope>
    <source>
        <strain evidence="2 3">10N.286.55.E1</strain>
    </source>
</reference>
<dbReference type="Proteomes" id="UP000239763">
    <property type="component" value="Unassembled WGS sequence"/>
</dbReference>